<name>A0A3B1CGF3_9ZZZZ</name>
<feature type="transmembrane region" description="Helical" evidence="6">
    <location>
        <begin position="125"/>
        <end position="148"/>
    </location>
</feature>
<evidence type="ECO:0000256" key="3">
    <source>
        <dbReference type="ARBA" id="ARBA00022692"/>
    </source>
</evidence>
<evidence type="ECO:0000256" key="2">
    <source>
        <dbReference type="ARBA" id="ARBA00022475"/>
    </source>
</evidence>
<dbReference type="EMBL" id="UOGE01000090">
    <property type="protein sequence ID" value="VAX23823.1"/>
    <property type="molecule type" value="Genomic_DNA"/>
</dbReference>
<sequence>METPPAIPGPHDVSPGENITLAPDSSANPKYASFFRRFMAYFLDSVFLFTFTFVVLVIAFRQSHISSLSINNLESALWLIYSLHFSAALGYFTLLIGNGGMTLGKRIMGIKVISVDGAQVSFGKAFIRAIGYIVSALFLYVGFLIMLLDSNSQTFHDKLSGTYVVEID</sequence>
<feature type="transmembrane region" description="Helical" evidence="6">
    <location>
        <begin position="80"/>
        <end position="104"/>
    </location>
</feature>
<evidence type="ECO:0000256" key="6">
    <source>
        <dbReference type="SAM" id="Phobius"/>
    </source>
</evidence>
<evidence type="ECO:0000313" key="8">
    <source>
        <dbReference type="EMBL" id="VAX23823.1"/>
    </source>
</evidence>
<feature type="domain" description="RDD" evidence="7">
    <location>
        <begin position="31"/>
        <end position="161"/>
    </location>
</feature>
<reference evidence="8" key="1">
    <citation type="submission" date="2018-06" db="EMBL/GenBank/DDBJ databases">
        <authorList>
            <person name="Zhirakovskaya E."/>
        </authorList>
    </citation>
    <scope>NUCLEOTIDE SEQUENCE</scope>
</reference>
<proteinExistence type="predicted"/>
<evidence type="ECO:0000256" key="1">
    <source>
        <dbReference type="ARBA" id="ARBA00004651"/>
    </source>
</evidence>
<dbReference type="Pfam" id="PF06271">
    <property type="entry name" value="RDD"/>
    <property type="match status" value="1"/>
</dbReference>
<keyword evidence="4 6" id="KW-1133">Transmembrane helix</keyword>
<accession>A0A3B1CGF3</accession>
<organism evidence="8">
    <name type="scientific">hydrothermal vent metagenome</name>
    <dbReference type="NCBI Taxonomy" id="652676"/>
    <lineage>
        <taxon>unclassified sequences</taxon>
        <taxon>metagenomes</taxon>
        <taxon>ecological metagenomes</taxon>
    </lineage>
</organism>
<evidence type="ECO:0000259" key="7">
    <source>
        <dbReference type="Pfam" id="PF06271"/>
    </source>
</evidence>
<keyword evidence="5 6" id="KW-0472">Membrane</keyword>
<dbReference type="PANTHER" id="PTHR36115:SF4">
    <property type="entry name" value="MEMBRANE PROTEIN"/>
    <property type="match status" value="1"/>
</dbReference>
<protein>
    <recommendedName>
        <fullName evidence="7">RDD domain-containing protein</fullName>
    </recommendedName>
</protein>
<dbReference type="GO" id="GO:0005886">
    <property type="term" value="C:plasma membrane"/>
    <property type="evidence" value="ECO:0007669"/>
    <property type="project" value="UniProtKB-SubCell"/>
</dbReference>
<keyword evidence="2" id="KW-1003">Cell membrane</keyword>
<evidence type="ECO:0000256" key="4">
    <source>
        <dbReference type="ARBA" id="ARBA00022989"/>
    </source>
</evidence>
<dbReference type="InterPro" id="IPR010432">
    <property type="entry name" value="RDD"/>
</dbReference>
<feature type="transmembrane region" description="Helical" evidence="6">
    <location>
        <begin position="38"/>
        <end position="60"/>
    </location>
</feature>
<dbReference type="PANTHER" id="PTHR36115">
    <property type="entry name" value="PROLINE-RICH ANTIGEN HOMOLOG-RELATED"/>
    <property type="match status" value="1"/>
</dbReference>
<evidence type="ECO:0000256" key="5">
    <source>
        <dbReference type="ARBA" id="ARBA00023136"/>
    </source>
</evidence>
<keyword evidence="3 6" id="KW-0812">Transmembrane</keyword>
<comment type="subcellular location">
    <subcellularLocation>
        <location evidence="1">Cell membrane</location>
        <topology evidence="1">Multi-pass membrane protein</topology>
    </subcellularLocation>
</comment>
<dbReference type="InterPro" id="IPR051791">
    <property type="entry name" value="Pra-immunoreactive"/>
</dbReference>
<gene>
    <name evidence="8" type="ORF">MNBD_NITROSPINAE02-1737</name>
</gene>
<dbReference type="AlphaFoldDB" id="A0A3B1CGF3"/>